<proteinExistence type="predicted"/>
<feature type="transmembrane region" description="Helical" evidence="1">
    <location>
        <begin position="21"/>
        <end position="42"/>
    </location>
</feature>
<keyword evidence="1" id="KW-0472">Membrane</keyword>
<feature type="transmembrane region" description="Helical" evidence="1">
    <location>
        <begin position="54"/>
        <end position="75"/>
    </location>
</feature>
<name>A0ABD3XB80_SINWO</name>
<dbReference type="EMBL" id="JBJQND010000003">
    <property type="protein sequence ID" value="KAL3883355.1"/>
    <property type="molecule type" value="Genomic_DNA"/>
</dbReference>
<evidence type="ECO:0000313" key="2">
    <source>
        <dbReference type="EMBL" id="KAL3883355.1"/>
    </source>
</evidence>
<evidence type="ECO:0000256" key="1">
    <source>
        <dbReference type="SAM" id="Phobius"/>
    </source>
</evidence>
<gene>
    <name evidence="2" type="ORF">ACJMK2_029629</name>
    <name evidence="3" type="ORF">ACJMK2_029636</name>
</gene>
<keyword evidence="1" id="KW-1133">Transmembrane helix</keyword>
<evidence type="ECO:0000313" key="4">
    <source>
        <dbReference type="Proteomes" id="UP001634394"/>
    </source>
</evidence>
<keyword evidence="4" id="KW-1185">Reference proteome</keyword>
<sequence>MSDQNESHRAEMEVKPRLQNAILAHHLIQAVSAVVICLFNIYKLASIPWRSFHPLLLIFILLNIPIVVFVILWIASKCRYQDMRFLLVHFNSCLSALWFIIFLAWCIITPLLFIDGIATMVQVITGLLSLSSAMIATYGIWKMARNVILSSRGVQHDNFNVHDSHPPTVDSPDMYADITVQRLSEAHYIHPI</sequence>
<comment type="caution">
    <text evidence="2">The sequence shown here is derived from an EMBL/GenBank/DDBJ whole genome shotgun (WGS) entry which is preliminary data.</text>
</comment>
<accession>A0ABD3XB80</accession>
<dbReference type="AlphaFoldDB" id="A0ABD3XB80"/>
<organism evidence="2 4">
    <name type="scientific">Sinanodonta woodiana</name>
    <name type="common">Chinese pond mussel</name>
    <name type="synonym">Anodonta woodiana</name>
    <dbReference type="NCBI Taxonomy" id="1069815"/>
    <lineage>
        <taxon>Eukaryota</taxon>
        <taxon>Metazoa</taxon>
        <taxon>Spiralia</taxon>
        <taxon>Lophotrochozoa</taxon>
        <taxon>Mollusca</taxon>
        <taxon>Bivalvia</taxon>
        <taxon>Autobranchia</taxon>
        <taxon>Heteroconchia</taxon>
        <taxon>Palaeoheterodonta</taxon>
        <taxon>Unionida</taxon>
        <taxon>Unionoidea</taxon>
        <taxon>Unionidae</taxon>
        <taxon>Unioninae</taxon>
        <taxon>Sinanodonta</taxon>
    </lineage>
</organism>
<feature type="transmembrane region" description="Helical" evidence="1">
    <location>
        <begin position="120"/>
        <end position="141"/>
    </location>
</feature>
<reference evidence="2 4" key="1">
    <citation type="submission" date="2024-11" db="EMBL/GenBank/DDBJ databases">
        <title>Chromosome-level genome assembly of the freshwater bivalve Anodonta woodiana.</title>
        <authorList>
            <person name="Chen X."/>
        </authorList>
    </citation>
    <scope>NUCLEOTIDE SEQUENCE [LARGE SCALE GENOMIC DNA]</scope>
    <source>
        <strain evidence="2">MN2024</strain>
        <tissue evidence="2">Gills</tissue>
    </source>
</reference>
<dbReference type="EMBL" id="JBJQND010000003">
    <property type="protein sequence ID" value="KAL3883362.1"/>
    <property type="molecule type" value="Genomic_DNA"/>
</dbReference>
<keyword evidence="1" id="KW-0812">Transmembrane</keyword>
<evidence type="ECO:0000313" key="3">
    <source>
        <dbReference type="EMBL" id="KAL3883362.1"/>
    </source>
</evidence>
<dbReference type="Proteomes" id="UP001634394">
    <property type="component" value="Unassembled WGS sequence"/>
</dbReference>
<protein>
    <submittedName>
        <fullName evidence="2">Uncharacterized protein</fullName>
    </submittedName>
</protein>
<feature type="transmembrane region" description="Helical" evidence="1">
    <location>
        <begin position="87"/>
        <end position="114"/>
    </location>
</feature>